<dbReference type="PROSITE" id="PS00444">
    <property type="entry name" value="POLYPRENYL_SYNTHASE_2"/>
    <property type="match status" value="1"/>
</dbReference>
<comment type="caution">
    <text evidence="13">The sequence shown here is derived from an EMBL/GenBank/DDBJ whole genome shotgun (WGS) entry which is preliminary data.</text>
</comment>
<dbReference type="GO" id="GO:0046872">
    <property type="term" value="F:metal ion binding"/>
    <property type="evidence" value="ECO:0007669"/>
    <property type="project" value="UniProtKB-KW"/>
</dbReference>
<dbReference type="PROSITE" id="PS00723">
    <property type="entry name" value="POLYPRENYL_SYNTHASE_1"/>
    <property type="match status" value="1"/>
</dbReference>
<keyword evidence="8" id="KW-0414">Isoprene biosynthesis</keyword>
<evidence type="ECO:0000256" key="2">
    <source>
        <dbReference type="ARBA" id="ARBA00006706"/>
    </source>
</evidence>
<dbReference type="Gene3D" id="1.10.600.10">
    <property type="entry name" value="Farnesyl Diphosphate Synthase"/>
    <property type="match status" value="1"/>
</dbReference>
<dbReference type="InterPro" id="IPR033749">
    <property type="entry name" value="Polyprenyl_synt_CS"/>
</dbReference>
<dbReference type="EC" id="2.5.1.10" evidence="3"/>
<dbReference type="EMBL" id="ABWP01000048">
    <property type="protein sequence ID" value="EEA85213.1"/>
    <property type="molecule type" value="Genomic_DNA"/>
</dbReference>
<reference evidence="13 14" key="1">
    <citation type="submission" date="2008-09" db="EMBL/GenBank/DDBJ databases">
        <authorList>
            <person name="Fulton L."/>
            <person name="Clifton S."/>
            <person name="Fulton B."/>
            <person name="Xu J."/>
            <person name="Minx P."/>
            <person name="Pepin K.H."/>
            <person name="Johnson M."/>
            <person name="Thiruvilangam P."/>
            <person name="Bhonagiri V."/>
            <person name="Nash W.E."/>
            <person name="Mardis E.R."/>
            <person name="Wilson R.K."/>
        </authorList>
    </citation>
    <scope>NUCLEOTIDE SEQUENCE [LARGE SCALE GENOMIC DNA]</scope>
    <source>
        <strain evidence="13 14">DSM 13275</strain>
    </source>
</reference>
<proteinExistence type="inferred from homology"/>
<dbReference type="GO" id="GO:0005737">
    <property type="term" value="C:cytoplasm"/>
    <property type="evidence" value="ECO:0007669"/>
    <property type="project" value="UniProtKB-ARBA"/>
</dbReference>
<dbReference type="AlphaFoldDB" id="B6FZ43"/>
<evidence type="ECO:0000256" key="8">
    <source>
        <dbReference type="ARBA" id="ARBA00023229"/>
    </source>
</evidence>
<keyword evidence="7" id="KW-0460">Magnesium</keyword>
<dbReference type="PANTHER" id="PTHR43281:SF1">
    <property type="entry name" value="FARNESYL DIPHOSPHATE SYNTHASE"/>
    <property type="match status" value="1"/>
</dbReference>
<dbReference type="NCBIfam" id="NF045485">
    <property type="entry name" value="FPPsyn"/>
    <property type="match status" value="1"/>
</dbReference>
<evidence type="ECO:0000256" key="4">
    <source>
        <dbReference type="ARBA" id="ARBA00015100"/>
    </source>
</evidence>
<dbReference type="InterPro" id="IPR008949">
    <property type="entry name" value="Isoprenoid_synthase_dom_sf"/>
</dbReference>
<comment type="cofactor">
    <cofactor evidence="1">
        <name>Mg(2+)</name>
        <dbReference type="ChEBI" id="CHEBI:18420"/>
    </cofactor>
</comment>
<dbReference type="FunFam" id="1.10.600.10:FF:000001">
    <property type="entry name" value="Geranylgeranyl diphosphate synthase"/>
    <property type="match status" value="1"/>
</dbReference>
<dbReference type="PANTHER" id="PTHR43281">
    <property type="entry name" value="FARNESYL DIPHOSPHATE SYNTHASE"/>
    <property type="match status" value="1"/>
</dbReference>
<dbReference type="CDD" id="cd00685">
    <property type="entry name" value="Trans_IPPS_HT"/>
    <property type="match status" value="1"/>
</dbReference>
<keyword evidence="5 12" id="KW-0808">Transferase</keyword>
<keyword evidence="6" id="KW-0479">Metal-binding</keyword>
<evidence type="ECO:0000256" key="9">
    <source>
        <dbReference type="ARBA" id="ARBA00032380"/>
    </source>
</evidence>
<dbReference type="GO" id="GO:0004337">
    <property type="term" value="F:(2E,6E)-farnesyl diphosphate synthase activity"/>
    <property type="evidence" value="ECO:0007669"/>
    <property type="project" value="UniProtKB-EC"/>
</dbReference>
<dbReference type="HOGENOM" id="CLU_014015_0_0_9"/>
<name>B6FZ43_PEPHT</name>
<evidence type="ECO:0000256" key="11">
    <source>
        <dbReference type="ARBA" id="ARBA00049399"/>
    </source>
</evidence>
<organism evidence="13 14">
    <name type="scientific">Peptacetobacter hiranonis (strain DSM 13275 / JCM 10541 / KCTC 15199 / TO-931)</name>
    <name type="common">Clostridium hiranonis</name>
    <dbReference type="NCBI Taxonomy" id="500633"/>
    <lineage>
        <taxon>Bacteria</taxon>
        <taxon>Bacillati</taxon>
        <taxon>Bacillota</taxon>
        <taxon>Clostridia</taxon>
        <taxon>Peptostreptococcales</taxon>
        <taxon>Peptostreptococcaceae</taxon>
        <taxon>Peptacetobacter</taxon>
    </lineage>
</organism>
<evidence type="ECO:0000313" key="13">
    <source>
        <dbReference type="EMBL" id="EEA85213.1"/>
    </source>
</evidence>
<dbReference type="InterPro" id="IPR000092">
    <property type="entry name" value="Polyprenyl_synt"/>
</dbReference>
<comment type="similarity">
    <text evidence="2 12">Belongs to the FPP/GGPP synthase family.</text>
</comment>
<gene>
    <name evidence="13" type="ORF">CLOHIR_01147</name>
</gene>
<evidence type="ECO:0000256" key="12">
    <source>
        <dbReference type="RuleBase" id="RU004466"/>
    </source>
</evidence>
<evidence type="ECO:0000256" key="6">
    <source>
        <dbReference type="ARBA" id="ARBA00022723"/>
    </source>
</evidence>
<dbReference type="InterPro" id="IPR053378">
    <property type="entry name" value="Prenyl_diphosphate_synthase"/>
</dbReference>
<evidence type="ECO:0000256" key="7">
    <source>
        <dbReference type="ARBA" id="ARBA00022842"/>
    </source>
</evidence>
<keyword evidence="14" id="KW-1185">Reference proteome</keyword>
<evidence type="ECO:0000313" key="14">
    <source>
        <dbReference type="Proteomes" id="UP000003178"/>
    </source>
</evidence>
<evidence type="ECO:0000256" key="1">
    <source>
        <dbReference type="ARBA" id="ARBA00001946"/>
    </source>
</evidence>
<evidence type="ECO:0000256" key="5">
    <source>
        <dbReference type="ARBA" id="ARBA00022679"/>
    </source>
</evidence>
<dbReference type="OrthoDB" id="9805316at2"/>
<reference evidence="13 14" key="2">
    <citation type="submission" date="2008-10" db="EMBL/GenBank/DDBJ databases">
        <title>Draft genome sequence of Clostridium hiranonis (DSM 13275).</title>
        <authorList>
            <person name="Sudarsanam P."/>
            <person name="Ley R."/>
            <person name="Guruge J."/>
            <person name="Turnbaugh P.J."/>
            <person name="Mahowald M."/>
            <person name="Liep D."/>
            <person name="Gordon J."/>
        </authorList>
    </citation>
    <scope>NUCLEOTIDE SEQUENCE [LARGE SCALE GENOMIC DNA]</scope>
    <source>
        <strain evidence="13 14">DSM 13275</strain>
    </source>
</reference>
<dbReference type="STRING" id="500633.CLOHIR_01147"/>
<accession>B6FZ43</accession>
<dbReference type="SFLD" id="SFLDS00005">
    <property type="entry name" value="Isoprenoid_Synthase_Type_I"/>
    <property type="match status" value="1"/>
</dbReference>
<evidence type="ECO:0000256" key="3">
    <source>
        <dbReference type="ARBA" id="ARBA00012439"/>
    </source>
</evidence>
<dbReference type="GO" id="GO:0016114">
    <property type="term" value="P:terpenoid biosynthetic process"/>
    <property type="evidence" value="ECO:0007669"/>
    <property type="project" value="UniProtKB-ARBA"/>
</dbReference>
<dbReference type="RefSeq" id="WP_006440065.1">
    <property type="nucleotide sequence ID" value="NZ_DS995356.1"/>
</dbReference>
<dbReference type="Pfam" id="PF00348">
    <property type="entry name" value="polyprenyl_synt"/>
    <property type="match status" value="1"/>
</dbReference>
<protein>
    <recommendedName>
        <fullName evidence="4">Farnesyl diphosphate synthase</fullName>
        <ecNumber evidence="3">2.5.1.10</ecNumber>
    </recommendedName>
    <alternativeName>
        <fullName evidence="10">(2E,6E)-farnesyl diphosphate synthase</fullName>
    </alternativeName>
    <alternativeName>
        <fullName evidence="9">Geranyltranstransferase</fullName>
    </alternativeName>
</protein>
<dbReference type="Proteomes" id="UP000003178">
    <property type="component" value="Unassembled WGS sequence"/>
</dbReference>
<evidence type="ECO:0000256" key="10">
    <source>
        <dbReference type="ARBA" id="ARBA00032873"/>
    </source>
</evidence>
<comment type="catalytic activity">
    <reaction evidence="11">
        <text>isopentenyl diphosphate + (2E)-geranyl diphosphate = (2E,6E)-farnesyl diphosphate + diphosphate</text>
        <dbReference type="Rhea" id="RHEA:19361"/>
        <dbReference type="ChEBI" id="CHEBI:33019"/>
        <dbReference type="ChEBI" id="CHEBI:58057"/>
        <dbReference type="ChEBI" id="CHEBI:128769"/>
        <dbReference type="ChEBI" id="CHEBI:175763"/>
        <dbReference type="EC" id="2.5.1.10"/>
    </reaction>
</comment>
<sequence length="295" mass="32612">MDFKEELKIRANYAEEIIKKYMPEEVGYQKTIMEAMNYSLSSGGKRLRPVLTLEACRIVGGDTDNAIPFAAAIEMIHTYSLIHDDLPALDNDDLRRGRATNHKVFGEAMAILAGDALLNFAYETMLKESIGKENPERYLRATYEIAKGAGIYGMVGGQVVDVQSENMQIPKEKLDYIHENKTAAMMVGCMRAGAAIGGADEKQMELITDYANKIGLAFQIVDDILDIVGDEAKLGKHVGSDIENNKSTYPSLMGLEKSREIATELIEDAKRSISKVTDDTGFLDGLADYILSRDH</sequence>
<dbReference type="SFLD" id="SFLDG01017">
    <property type="entry name" value="Polyprenyl_Transferase_Like"/>
    <property type="match status" value="1"/>
</dbReference>
<dbReference type="SUPFAM" id="SSF48576">
    <property type="entry name" value="Terpenoid synthases"/>
    <property type="match status" value="1"/>
</dbReference>
<dbReference type="eggNOG" id="COG0142">
    <property type="taxonomic scope" value="Bacteria"/>
</dbReference>